<dbReference type="Proteomes" id="UP000054279">
    <property type="component" value="Unassembled WGS sequence"/>
</dbReference>
<sequence length="207" mass="22863">MDNDLPSEDIFWQYVEELFDAAQRRRPASRAPPGYFPWAARHDQPRTVIDARQLLFPHRHQEYSNGYISLGPRNMNNPAELTGGFHGVDLHTQLQLQNSQTTMVAVNGLDNALQTAQERGPRGHNRGRFQKGKKFHGDHPGSKKTAPAQNGSGVESEMSALRINSPAPSPQRTRMLGMELDDEDAHGELDNMQGQNSSGSNGSAPGI</sequence>
<evidence type="ECO:0000313" key="2">
    <source>
        <dbReference type="EMBL" id="KIJ28723.1"/>
    </source>
</evidence>
<feature type="region of interest" description="Disordered" evidence="1">
    <location>
        <begin position="116"/>
        <end position="207"/>
    </location>
</feature>
<keyword evidence="3" id="KW-1185">Reference proteome</keyword>
<reference evidence="2 3" key="1">
    <citation type="submission" date="2014-06" db="EMBL/GenBank/DDBJ databases">
        <title>Evolutionary Origins and Diversification of the Mycorrhizal Mutualists.</title>
        <authorList>
            <consortium name="DOE Joint Genome Institute"/>
            <consortium name="Mycorrhizal Genomics Consortium"/>
            <person name="Kohler A."/>
            <person name="Kuo A."/>
            <person name="Nagy L.G."/>
            <person name="Floudas D."/>
            <person name="Copeland A."/>
            <person name="Barry K.W."/>
            <person name="Cichocki N."/>
            <person name="Veneault-Fourrey C."/>
            <person name="LaButti K."/>
            <person name="Lindquist E.A."/>
            <person name="Lipzen A."/>
            <person name="Lundell T."/>
            <person name="Morin E."/>
            <person name="Murat C."/>
            <person name="Riley R."/>
            <person name="Ohm R."/>
            <person name="Sun H."/>
            <person name="Tunlid A."/>
            <person name="Henrissat B."/>
            <person name="Grigoriev I.V."/>
            <person name="Hibbett D.S."/>
            <person name="Martin F."/>
        </authorList>
    </citation>
    <scope>NUCLEOTIDE SEQUENCE [LARGE SCALE GENOMIC DNA]</scope>
    <source>
        <strain evidence="2 3">SS14</strain>
    </source>
</reference>
<dbReference type="EMBL" id="KN837299">
    <property type="protein sequence ID" value="KIJ28723.1"/>
    <property type="molecule type" value="Genomic_DNA"/>
</dbReference>
<organism evidence="2 3">
    <name type="scientific">Sphaerobolus stellatus (strain SS14)</name>
    <dbReference type="NCBI Taxonomy" id="990650"/>
    <lineage>
        <taxon>Eukaryota</taxon>
        <taxon>Fungi</taxon>
        <taxon>Dikarya</taxon>
        <taxon>Basidiomycota</taxon>
        <taxon>Agaricomycotina</taxon>
        <taxon>Agaricomycetes</taxon>
        <taxon>Phallomycetidae</taxon>
        <taxon>Geastrales</taxon>
        <taxon>Sphaerobolaceae</taxon>
        <taxon>Sphaerobolus</taxon>
    </lineage>
</organism>
<dbReference type="AlphaFoldDB" id="A0A0C9TGY9"/>
<evidence type="ECO:0000256" key="1">
    <source>
        <dbReference type="SAM" id="MobiDB-lite"/>
    </source>
</evidence>
<gene>
    <name evidence="2" type="ORF">M422DRAFT_269931</name>
</gene>
<feature type="compositionally biased region" description="Basic residues" evidence="1">
    <location>
        <begin position="122"/>
        <end position="134"/>
    </location>
</feature>
<dbReference type="HOGENOM" id="CLU_115062_0_0_1"/>
<proteinExistence type="predicted"/>
<accession>A0A0C9TGY9</accession>
<feature type="compositionally biased region" description="Low complexity" evidence="1">
    <location>
        <begin position="193"/>
        <end position="207"/>
    </location>
</feature>
<protein>
    <submittedName>
        <fullName evidence="2">Uncharacterized protein</fullName>
    </submittedName>
</protein>
<evidence type="ECO:0000313" key="3">
    <source>
        <dbReference type="Proteomes" id="UP000054279"/>
    </source>
</evidence>
<name>A0A0C9TGY9_SPHS4</name>